<feature type="non-terminal residue" evidence="4">
    <location>
        <position position="262"/>
    </location>
</feature>
<dbReference type="Proteomes" id="UP000051952">
    <property type="component" value="Unassembled WGS sequence"/>
</dbReference>
<dbReference type="VEuPathDB" id="TriTrypDB:BSAL_65445"/>
<name>A0A0S4IWK1_BODSA</name>
<dbReference type="CDD" id="cd00054">
    <property type="entry name" value="EGF_CA"/>
    <property type="match status" value="1"/>
</dbReference>
<evidence type="ECO:0000313" key="5">
    <source>
        <dbReference type="Proteomes" id="UP000051952"/>
    </source>
</evidence>
<keyword evidence="5" id="KW-1185">Reference proteome</keyword>
<evidence type="ECO:0000313" key="4">
    <source>
        <dbReference type="EMBL" id="CUF74982.1"/>
    </source>
</evidence>
<keyword evidence="2" id="KW-1133">Transmembrane helix</keyword>
<dbReference type="OrthoDB" id="430340at2759"/>
<keyword evidence="1" id="KW-0245">EGF-like domain</keyword>
<dbReference type="AlphaFoldDB" id="A0A0S4IWK1"/>
<proteinExistence type="predicted"/>
<feature type="domain" description="EGF-like" evidence="3">
    <location>
        <begin position="126"/>
        <end position="168"/>
    </location>
</feature>
<keyword evidence="1" id="KW-1015">Disulfide bond</keyword>
<dbReference type="PROSITE" id="PS51257">
    <property type="entry name" value="PROKAR_LIPOPROTEIN"/>
    <property type="match status" value="1"/>
</dbReference>
<sequence>MSQLTRYFVAFAVAMQCCCAFPISALLVGSACTDACDAATPDDDPQESTYSVFCGTDGTTYNTTIDKFNNNDCYSRCGVAARYIGLCGCPNHCGSHVAHGECAKVNETSSEIHCECMPGFSGDDCMKVDCATGNGCSGHGTCTPASTASIVGGDYCSCVAGYTGAYCGQEVFQYPLYEPVIANVPPLLQPGYEYVTPLLNMSVIGDLRVRIAQEDFDYLVDPFTVYNDSKVDKPATVFYHNGNYLVDNISAMMAVKGATSRL</sequence>
<evidence type="ECO:0000256" key="1">
    <source>
        <dbReference type="PROSITE-ProRule" id="PRU00076"/>
    </source>
</evidence>
<keyword evidence="2" id="KW-0812">Transmembrane</keyword>
<dbReference type="Gene3D" id="2.10.25.10">
    <property type="entry name" value="Laminin"/>
    <property type="match status" value="1"/>
</dbReference>
<evidence type="ECO:0000256" key="2">
    <source>
        <dbReference type="SAM" id="Phobius"/>
    </source>
</evidence>
<dbReference type="SMART" id="SM00181">
    <property type="entry name" value="EGF"/>
    <property type="match status" value="2"/>
</dbReference>
<dbReference type="InterPro" id="IPR000742">
    <property type="entry name" value="EGF"/>
</dbReference>
<feature type="transmembrane region" description="Helical" evidence="2">
    <location>
        <begin position="7"/>
        <end position="28"/>
    </location>
</feature>
<comment type="caution">
    <text evidence="1">Lacks conserved residue(s) required for the propagation of feature annotation.</text>
</comment>
<dbReference type="PROSITE" id="PS00022">
    <property type="entry name" value="EGF_1"/>
    <property type="match status" value="1"/>
</dbReference>
<reference evidence="5" key="1">
    <citation type="submission" date="2015-09" db="EMBL/GenBank/DDBJ databases">
        <authorList>
            <consortium name="Pathogen Informatics"/>
        </authorList>
    </citation>
    <scope>NUCLEOTIDE SEQUENCE [LARGE SCALE GENOMIC DNA]</scope>
    <source>
        <strain evidence="5">Lake Konstanz</strain>
    </source>
</reference>
<accession>A0A0S4IWK1</accession>
<dbReference type="PROSITE" id="PS01186">
    <property type="entry name" value="EGF_2"/>
    <property type="match status" value="1"/>
</dbReference>
<dbReference type="SUPFAM" id="SSF57196">
    <property type="entry name" value="EGF/Laminin"/>
    <property type="match status" value="1"/>
</dbReference>
<dbReference type="PROSITE" id="PS50026">
    <property type="entry name" value="EGF_3"/>
    <property type="match status" value="1"/>
</dbReference>
<gene>
    <name evidence="4" type="ORF">BSAL_65445</name>
</gene>
<protein>
    <recommendedName>
        <fullName evidence="3">EGF-like domain-containing protein</fullName>
    </recommendedName>
</protein>
<evidence type="ECO:0000259" key="3">
    <source>
        <dbReference type="PROSITE" id="PS50026"/>
    </source>
</evidence>
<feature type="disulfide bond" evidence="1">
    <location>
        <begin position="158"/>
        <end position="167"/>
    </location>
</feature>
<organism evidence="4 5">
    <name type="scientific">Bodo saltans</name>
    <name type="common">Flagellated protozoan</name>
    <dbReference type="NCBI Taxonomy" id="75058"/>
    <lineage>
        <taxon>Eukaryota</taxon>
        <taxon>Discoba</taxon>
        <taxon>Euglenozoa</taxon>
        <taxon>Kinetoplastea</taxon>
        <taxon>Metakinetoplastina</taxon>
        <taxon>Eubodonida</taxon>
        <taxon>Bodonidae</taxon>
        <taxon>Bodo</taxon>
    </lineage>
</organism>
<keyword evidence="2" id="KW-0472">Membrane</keyword>
<dbReference type="EMBL" id="CYKH01000397">
    <property type="protein sequence ID" value="CUF74982.1"/>
    <property type="molecule type" value="Genomic_DNA"/>
</dbReference>